<sequence>MEELEAVKSKIKTFVEDCNDEKSLELLEKLATGKMLRSKLILKIAGESIESIKLCAVVEMIHAASLLHDDVIDEADTRRGKPSVNALYDNKTSIMFGDILYSKAFTQLTLMDKKIAYTVSNAVTLLSIGEMLDVDLTNSFNTSYEKYNDMIYKKTASLIEAAAKAAAILAGLDEEKYALYGRNLGLAFQMIDDILDITQDSATLGKPAMLDFVEGKVTIPYLLLHERLEDKSKLEKLYKKDLSQEESSWIKEQMSETKALEDSIKMAKDIGNEAIQAVKDEENSQTLIFIMKAMIEREF</sequence>
<dbReference type="GO" id="GO:0046872">
    <property type="term" value="F:metal ion binding"/>
    <property type="evidence" value="ECO:0007669"/>
    <property type="project" value="UniProtKB-KW"/>
</dbReference>
<gene>
    <name evidence="7" type="ORF">LPB137_02800</name>
</gene>
<name>A0A1P8KJY4_9BACT</name>
<dbReference type="GO" id="GO:0008299">
    <property type="term" value="P:isoprenoid biosynthetic process"/>
    <property type="evidence" value="ECO:0007669"/>
    <property type="project" value="InterPro"/>
</dbReference>
<comment type="similarity">
    <text evidence="2 6">Belongs to the FPP/GGPP synthase family.</text>
</comment>
<organism evidence="7 8">
    <name type="scientific">Poseidonibacter parvus</name>
    <dbReference type="NCBI Taxonomy" id="1850254"/>
    <lineage>
        <taxon>Bacteria</taxon>
        <taxon>Pseudomonadati</taxon>
        <taxon>Campylobacterota</taxon>
        <taxon>Epsilonproteobacteria</taxon>
        <taxon>Campylobacterales</taxon>
        <taxon>Arcobacteraceae</taxon>
        <taxon>Poseidonibacter</taxon>
    </lineage>
</organism>
<comment type="cofactor">
    <cofactor evidence="1">
        <name>Mg(2+)</name>
        <dbReference type="ChEBI" id="CHEBI:18420"/>
    </cofactor>
</comment>
<protein>
    <submittedName>
        <fullName evidence="7">Octaprenyl-diphosphate synthase</fullName>
    </submittedName>
</protein>
<dbReference type="InterPro" id="IPR033749">
    <property type="entry name" value="Polyprenyl_synt_CS"/>
</dbReference>
<evidence type="ECO:0000256" key="3">
    <source>
        <dbReference type="ARBA" id="ARBA00022679"/>
    </source>
</evidence>
<dbReference type="SFLD" id="SFLDS00005">
    <property type="entry name" value="Isoprenoid_Synthase_Type_I"/>
    <property type="match status" value="1"/>
</dbReference>
<dbReference type="KEGG" id="alp:LPB137_02800"/>
<dbReference type="InterPro" id="IPR000092">
    <property type="entry name" value="Polyprenyl_synt"/>
</dbReference>
<evidence type="ECO:0000256" key="2">
    <source>
        <dbReference type="ARBA" id="ARBA00006706"/>
    </source>
</evidence>
<dbReference type="CDD" id="cd00685">
    <property type="entry name" value="Trans_IPPS_HT"/>
    <property type="match status" value="1"/>
</dbReference>
<keyword evidence="8" id="KW-1185">Reference proteome</keyword>
<dbReference type="PROSITE" id="PS00444">
    <property type="entry name" value="POLYPRENYL_SYNTHASE_2"/>
    <property type="match status" value="1"/>
</dbReference>
<dbReference type="AlphaFoldDB" id="A0A1P8KJY4"/>
<dbReference type="PANTHER" id="PTHR12001">
    <property type="entry name" value="GERANYLGERANYL PYROPHOSPHATE SYNTHASE"/>
    <property type="match status" value="1"/>
</dbReference>
<dbReference type="Gene3D" id="1.10.600.10">
    <property type="entry name" value="Farnesyl Diphosphate Synthase"/>
    <property type="match status" value="1"/>
</dbReference>
<dbReference type="GO" id="GO:0004659">
    <property type="term" value="F:prenyltransferase activity"/>
    <property type="evidence" value="ECO:0007669"/>
    <property type="project" value="InterPro"/>
</dbReference>
<accession>A0A1P8KJY4</accession>
<reference evidence="7 8" key="1">
    <citation type="submission" date="2017-01" db="EMBL/GenBank/DDBJ databases">
        <title>Genome sequencing of Arcobacter sp. LPB0137.</title>
        <authorList>
            <person name="Lee G.-W."/>
            <person name="Yi H."/>
        </authorList>
    </citation>
    <scope>NUCLEOTIDE SEQUENCE [LARGE SCALE GENOMIC DNA]</scope>
    <source>
        <strain evidence="7 8">LPB0137</strain>
    </source>
</reference>
<evidence type="ECO:0000313" key="8">
    <source>
        <dbReference type="Proteomes" id="UP000186074"/>
    </source>
</evidence>
<proteinExistence type="inferred from homology"/>
<dbReference type="Proteomes" id="UP000186074">
    <property type="component" value="Chromosome"/>
</dbReference>
<evidence type="ECO:0000256" key="6">
    <source>
        <dbReference type="RuleBase" id="RU004466"/>
    </source>
</evidence>
<dbReference type="InterPro" id="IPR008949">
    <property type="entry name" value="Isoprenoid_synthase_dom_sf"/>
</dbReference>
<evidence type="ECO:0000256" key="5">
    <source>
        <dbReference type="ARBA" id="ARBA00022842"/>
    </source>
</evidence>
<keyword evidence="4" id="KW-0479">Metal-binding</keyword>
<dbReference type="STRING" id="1850254.LPB137_02800"/>
<dbReference type="EMBL" id="CP019070">
    <property type="protein sequence ID" value="APW64850.1"/>
    <property type="molecule type" value="Genomic_DNA"/>
</dbReference>
<keyword evidence="3 6" id="KW-0808">Transferase</keyword>
<evidence type="ECO:0000256" key="4">
    <source>
        <dbReference type="ARBA" id="ARBA00022723"/>
    </source>
</evidence>
<dbReference type="SUPFAM" id="SSF48576">
    <property type="entry name" value="Terpenoid synthases"/>
    <property type="match status" value="1"/>
</dbReference>
<dbReference type="PROSITE" id="PS00723">
    <property type="entry name" value="POLYPRENYL_SYNTHASE_1"/>
    <property type="match status" value="1"/>
</dbReference>
<evidence type="ECO:0000313" key="7">
    <source>
        <dbReference type="EMBL" id="APW64850.1"/>
    </source>
</evidence>
<dbReference type="Pfam" id="PF00348">
    <property type="entry name" value="polyprenyl_synt"/>
    <property type="match status" value="1"/>
</dbReference>
<dbReference type="RefSeq" id="WP_076084109.1">
    <property type="nucleotide sequence ID" value="NZ_CP019070.1"/>
</dbReference>
<evidence type="ECO:0000256" key="1">
    <source>
        <dbReference type="ARBA" id="ARBA00001946"/>
    </source>
</evidence>
<dbReference type="PANTHER" id="PTHR12001:SF69">
    <property type="entry name" value="ALL TRANS-POLYPRENYL-DIPHOSPHATE SYNTHASE PDSS1"/>
    <property type="match status" value="1"/>
</dbReference>
<dbReference type="OrthoDB" id="9805316at2"/>
<keyword evidence="5" id="KW-0460">Magnesium</keyword>